<evidence type="ECO:0000256" key="4">
    <source>
        <dbReference type="ARBA" id="ARBA00023015"/>
    </source>
</evidence>
<sequence>MTSAGIKLPSIAELTAFTNLPEVSRSLDVPYLSSISPKSAPLSVPLSKIPRESFQFPQSMSLPTPRPSLSGPSRQNFMLPPSLPSISLFAAYHCAPIDPLYYAPAPGYAVPTPAQVNHIQPSFKKCVVYQLPASLASMSPSLSFVSTSQNNSPMLNEPVLVQERVHKCQRCGTTETPEWRRGPNGLRTLCNACGLFHAKLVKKKGAVAAAAEVLNNKVYKGSNGRRVTIKKAHFDQEYYRSLEKF</sequence>
<name>A0AAX4H5T1_9ASCO</name>
<evidence type="ECO:0000256" key="3">
    <source>
        <dbReference type="ARBA" id="ARBA00022833"/>
    </source>
</evidence>
<protein>
    <recommendedName>
        <fullName evidence="7">GATA-type domain-containing protein</fullName>
    </recommendedName>
</protein>
<dbReference type="Proteomes" id="UP001338582">
    <property type="component" value="Chromosome 1"/>
</dbReference>
<accession>A0AAX4H5T1</accession>
<dbReference type="KEGG" id="asau:88171979"/>
<organism evidence="8 9">
    <name type="scientific">Australozyma saopauloensis</name>
    <dbReference type="NCBI Taxonomy" id="291208"/>
    <lineage>
        <taxon>Eukaryota</taxon>
        <taxon>Fungi</taxon>
        <taxon>Dikarya</taxon>
        <taxon>Ascomycota</taxon>
        <taxon>Saccharomycotina</taxon>
        <taxon>Pichiomycetes</taxon>
        <taxon>Metschnikowiaceae</taxon>
        <taxon>Australozyma</taxon>
    </lineage>
</organism>
<evidence type="ECO:0000256" key="2">
    <source>
        <dbReference type="ARBA" id="ARBA00022771"/>
    </source>
</evidence>
<evidence type="ECO:0000256" key="1">
    <source>
        <dbReference type="ARBA" id="ARBA00022723"/>
    </source>
</evidence>
<keyword evidence="9" id="KW-1185">Reference proteome</keyword>
<evidence type="ECO:0000313" key="8">
    <source>
        <dbReference type="EMBL" id="WPK23669.1"/>
    </source>
</evidence>
<evidence type="ECO:0000259" key="7">
    <source>
        <dbReference type="PROSITE" id="PS50114"/>
    </source>
</evidence>
<dbReference type="GO" id="GO:0006355">
    <property type="term" value="P:regulation of DNA-templated transcription"/>
    <property type="evidence" value="ECO:0007669"/>
    <property type="project" value="InterPro"/>
</dbReference>
<keyword evidence="4" id="KW-0805">Transcription regulation</keyword>
<keyword evidence="2 6" id="KW-0863">Zinc-finger</keyword>
<keyword evidence="3" id="KW-0862">Zinc</keyword>
<dbReference type="InterPro" id="IPR013088">
    <property type="entry name" value="Znf_NHR/GATA"/>
</dbReference>
<feature type="domain" description="GATA-type" evidence="7">
    <location>
        <begin position="167"/>
        <end position="197"/>
    </location>
</feature>
<dbReference type="SMART" id="SM00401">
    <property type="entry name" value="ZnF_GATA"/>
    <property type="match status" value="1"/>
</dbReference>
<dbReference type="Pfam" id="PF00320">
    <property type="entry name" value="GATA"/>
    <property type="match status" value="1"/>
</dbReference>
<keyword evidence="1" id="KW-0479">Metal-binding</keyword>
<dbReference type="GO" id="GO:0043565">
    <property type="term" value="F:sequence-specific DNA binding"/>
    <property type="evidence" value="ECO:0007669"/>
    <property type="project" value="InterPro"/>
</dbReference>
<gene>
    <name evidence="8" type="ORF">PUMCH_000911</name>
</gene>
<reference evidence="8 9" key="1">
    <citation type="submission" date="2023-10" db="EMBL/GenBank/DDBJ databases">
        <title>Draft Genome Sequence of Candida saopaulonensis from a very Premature Infant with Sepsis.</title>
        <authorList>
            <person name="Ning Y."/>
            <person name="Dai R."/>
            <person name="Xiao M."/>
            <person name="Xu Y."/>
            <person name="Yan Q."/>
            <person name="Zhang L."/>
        </authorList>
    </citation>
    <scope>NUCLEOTIDE SEQUENCE [LARGE SCALE GENOMIC DNA]</scope>
    <source>
        <strain evidence="8 9">19XY460</strain>
    </source>
</reference>
<keyword evidence="5" id="KW-0804">Transcription</keyword>
<dbReference type="SUPFAM" id="SSF57716">
    <property type="entry name" value="Glucocorticoid receptor-like (DNA-binding domain)"/>
    <property type="match status" value="1"/>
</dbReference>
<dbReference type="AlphaFoldDB" id="A0AAX4H5T1"/>
<dbReference type="PANTHER" id="PTHR47172">
    <property type="entry name" value="OS01G0976800 PROTEIN"/>
    <property type="match status" value="1"/>
</dbReference>
<evidence type="ECO:0000256" key="5">
    <source>
        <dbReference type="ARBA" id="ARBA00023163"/>
    </source>
</evidence>
<dbReference type="InterPro" id="IPR000679">
    <property type="entry name" value="Znf_GATA"/>
</dbReference>
<dbReference type="GO" id="GO:0008270">
    <property type="term" value="F:zinc ion binding"/>
    <property type="evidence" value="ECO:0007669"/>
    <property type="project" value="UniProtKB-KW"/>
</dbReference>
<dbReference type="PROSITE" id="PS50114">
    <property type="entry name" value="GATA_ZN_FINGER_2"/>
    <property type="match status" value="1"/>
</dbReference>
<evidence type="ECO:0000256" key="6">
    <source>
        <dbReference type="PROSITE-ProRule" id="PRU00094"/>
    </source>
</evidence>
<dbReference type="CDD" id="cd00202">
    <property type="entry name" value="ZnF_GATA"/>
    <property type="match status" value="1"/>
</dbReference>
<dbReference type="RefSeq" id="XP_062876055.1">
    <property type="nucleotide sequence ID" value="XM_063019985.1"/>
</dbReference>
<dbReference type="EMBL" id="CP138894">
    <property type="protein sequence ID" value="WPK23669.1"/>
    <property type="molecule type" value="Genomic_DNA"/>
</dbReference>
<dbReference type="Gene3D" id="3.30.50.10">
    <property type="entry name" value="Erythroid Transcription Factor GATA-1, subunit A"/>
    <property type="match status" value="1"/>
</dbReference>
<proteinExistence type="predicted"/>
<dbReference type="GeneID" id="88171979"/>
<dbReference type="PANTHER" id="PTHR47172:SF24">
    <property type="entry name" value="GATA ZINC FINGER DOMAIN-CONTAINING PROTEIN 14-RELATED"/>
    <property type="match status" value="1"/>
</dbReference>
<evidence type="ECO:0000313" key="9">
    <source>
        <dbReference type="Proteomes" id="UP001338582"/>
    </source>
</evidence>